<dbReference type="SMART" id="SM00344">
    <property type="entry name" value="HTH_ASNC"/>
    <property type="match status" value="1"/>
</dbReference>
<dbReference type="PROSITE" id="PS50956">
    <property type="entry name" value="HTH_ASNC_2"/>
    <property type="match status" value="1"/>
</dbReference>
<feature type="domain" description="HTH asnC-type" evidence="4">
    <location>
        <begin position="1"/>
        <end position="62"/>
    </location>
</feature>
<dbReference type="Gene3D" id="3.30.70.920">
    <property type="match status" value="1"/>
</dbReference>
<evidence type="ECO:0000313" key="5">
    <source>
        <dbReference type="EMBL" id="SFR64696.1"/>
    </source>
</evidence>
<keyword evidence="1" id="KW-0805">Transcription regulation</keyword>
<dbReference type="Gene3D" id="1.10.10.10">
    <property type="entry name" value="Winged helix-like DNA-binding domain superfamily/Winged helix DNA-binding domain"/>
    <property type="match status" value="1"/>
</dbReference>
<evidence type="ECO:0000259" key="4">
    <source>
        <dbReference type="PROSITE" id="PS50956"/>
    </source>
</evidence>
<evidence type="ECO:0000313" key="6">
    <source>
        <dbReference type="Proteomes" id="UP000214760"/>
    </source>
</evidence>
<keyword evidence="3" id="KW-0804">Transcription</keyword>
<dbReference type="InterPro" id="IPR019888">
    <property type="entry name" value="Tscrpt_reg_AsnC-like"/>
</dbReference>
<dbReference type="GO" id="GO:0043200">
    <property type="term" value="P:response to amino acid"/>
    <property type="evidence" value="ECO:0007669"/>
    <property type="project" value="TreeGrafter"/>
</dbReference>
<dbReference type="RefSeq" id="WP_031471223.1">
    <property type="nucleotide sequence ID" value="NZ_FOZC01000001.1"/>
</dbReference>
<gene>
    <name evidence="5" type="ORF">SAMN02910262_00250</name>
</gene>
<organism evidence="5 6">
    <name type="scientific">[Clostridium] aminophilum</name>
    <dbReference type="NCBI Taxonomy" id="1526"/>
    <lineage>
        <taxon>Bacteria</taxon>
        <taxon>Bacillati</taxon>
        <taxon>Bacillota</taxon>
        <taxon>Clostridia</taxon>
        <taxon>Lachnospirales</taxon>
        <taxon>Lachnospiraceae</taxon>
    </lineage>
</organism>
<protein>
    <submittedName>
        <fullName evidence="5">Lrp/AsnC family transcriptional regulator, leucine-responsive regulatory protein</fullName>
    </submittedName>
</protein>
<proteinExistence type="predicted"/>
<dbReference type="Pfam" id="PF13404">
    <property type="entry name" value="HTH_AsnC-type"/>
    <property type="match status" value="1"/>
</dbReference>
<evidence type="ECO:0000256" key="3">
    <source>
        <dbReference type="ARBA" id="ARBA00023163"/>
    </source>
</evidence>
<evidence type="ECO:0000256" key="1">
    <source>
        <dbReference type="ARBA" id="ARBA00023015"/>
    </source>
</evidence>
<dbReference type="InterPro" id="IPR011008">
    <property type="entry name" value="Dimeric_a/b-barrel"/>
</dbReference>
<dbReference type="AlphaFoldDB" id="A0A1I6IDD1"/>
<dbReference type="InterPro" id="IPR036388">
    <property type="entry name" value="WH-like_DNA-bd_sf"/>
</dbReference>
<evidence type="ECO:0000256" key="2">
    <source>
        <dbReference type="ARBA" id="ARBA00023125"/>
    </source>
</evidence>
<dbReference type="PANTHER" id="PTHR30154">
    <property type="entry name" value="LEUCINE-RESPONSIVE REGULATORY PROTEIN"/>
    <property type="match status" value="1"/>
</dbReference>
<keyword evidence="2" id="KW-0238">DNA-binding</keyword>
<dbReference type="InterPro" id="IPR019885">
    <property type="entry name" value="Tscrpt_reg_HTH_AsnC-type_CS"/>
</dbReference>
<dbReference type="GO" id="GO:0005829">
    <property type="term" value="C:cytosol"/>
    <property type="evidence" value="ECO:0007669"/>
    <property type="project" value="TreeGrafter"/>
</dbReference>
<dbReference type="PROSITE" id="PS00519">
    <property type="entry name" value="HTH_ASNC_1"/>
    <property type="match status" value="1"/>
</dbReference>
<dbReference type="EMBL" id="FOZC01000001">
    <property type="protein sequence ID" value="SFR64696.1"/>
    <property type="molecule type" value="Genomic_DNA"/>
</dbReference>
<dbReference type="SUPFAM" id="SSF46785">
    <property type="entry name" value="Winged helix' DNA-binding domain"/>
    <property type="match status" value="1"/>
</dbReference>
<name>A0A1I6IDD1_9FIRM</name>
<dbReference type="PRINTS" id="PR00033">
    <property type="entry name" value="HTHASNC"/>
</dbReference>
<dbReference type="CDD" id="cd00090">
    <property type="entry name" value="HTH_ARSR"/>
    <property type="match status" value="1"/>
</dbReference>
<reference evidence="5 6" key="1">
    <citation type="submission" date="2016-10" db="EMBL/GenBank/DDBJ databases">
        <authorList>
            <person name="de Groot N.N."/>
        </authorList>
    </citation>
    <scope>NUCLEOTIDE SEQUENCE [LARGE SCALE GENOMIC DNA]</scope>
    <source>
        <strain evidence="5 6">F</strain>
    </source>
</reference>
<dbReference type="GO" id="GO:0043565">
    <property type="term" value="F:sequence-specific DNA binding"/>
    <property type="evidence" value="ECO:0007669"/>
    <property type="project" value="InterPro"/>
</dbReference>
<accession>A0A1I6IDD1</accession>
<dbReference type="InterPro" id="IPR036390">
    <property type="entry name" value="WH_DNA-bd_sf"/>
</dbReference>
<dbReference type="InterPro" id="IPR011991">
    <property type="entry name" value="ArsR-like_HTH"/>
</dbReference>
<dbReference type="Proteomes" id="UP000214760">
    <property type="component" value="Unassembled WGS sequence"/>
</dbReference>
<sequence>MDKTDIKIINILQHDCKTPTREIGRLVGLTAPAVSERISRLRDTGVIEGFHAQIDDSKLGTGINAFIQVNVAPREYDNFCLFCEQEPSIIEHHHIVGLNNALLRIRVRNSNMLDQLLEKIRHYGLSNTAIELSTYFSRKDFSVDETE</sequence>
<dbReference type="PANTHER" id="PTHR30154:SF53">
    <property type="entry name" value="HTH-TYPE TRANSCRIPTIONAL REGULATOR LRPC"/>
    <property type="match status" value="1"/>
</dbReference>
<dbReference type="SUPFAM" id="SSF54909">
    <property type="entry name" value="Dimeric alpha+beta barrel"/>
    <property type="match status" value="1"/>
</dbReference>
<dbReference type="InterPro" id="IPR000485">
    <property type="entry name" value="AsnC-type_HTH_dom"/>
</dbReference>